<dbReference type="InterPro" id="IPR036908">
    <property type="entry name" value="RlpA-like_sf"/>
</dbReference>
<dbReference type="Pfam" id="PF01607">
    <property type="entry name" value="CBM_14"/>
    <property type="match status" value="1"/>
</dbReference>
<dbReference type="GO" id="GO:0008061">
    <property type="term" value="F:chitin binding"/>
    <property type="evidence" value="ECO:0007669"/>
    <property type="project" value="InterPro"/>
</dbReference>
<organism evidence="4 5">
    <name type="scientific">Apatococcus lobatus</name>
    <dbReference type="NCBI Taxonomy" id="904363"/>
    <lineage>
        <taxon>Eukaryota</taxon>
        <taxon>Viridiplantae</taxon>
        <taxon>Chlorophyta</taxon>
        <taxon>core chlorophytes</taxon>
        <taxon>Trebouxiophyceae</taxon>
        <taxon>Chlorellales</taxon>
        <taxon>Chlorellaceae</taxon>
        <taxon>Apatococcus</taxon>
    </lineage>
</organism>
<dbReference type="Proteomes" id="UP001438707">
    <property type="component" value="Unassembled WGS sequence"/>
</dbReference>
<evidence type="ECO:0000259" key="3">
    <source>
        <dbReference type="PROSITE" id="PS50940"/>
    </source>
</evidence>
<name>A0AAW1QY47_9CHLO</name>
<dbReference type="GO" id="GO:0042742">
    <property type="term" value="P:defense response to bacterium"/>
    <property type="evidence" value="ECO:0007669"/>
    <property type="project" value="InterPro"/>
</dbReference>
<dbReference type="Gene3D" id="3.20.20.80">
    <property type="entry name" value="Glycosidases"/>
    <property type="match status" value="1"/>
</dbReference>
<feature type="domain" description="Chitin-binding type-2" evidence="3">
    <location>
        <begin position="4"/>
        <end position="65"/>
    </location>
</feature>
<feature type="region of interest" description="Disordered" evidence="1">
    <location>
        <begin position="154"/>
        <end position="186"/>
    </location>
</feature>
<feature type="compositionally biased region" description="Low complexity" evidence="1">
    <location>
        <begin position="176"/>
        <end position="186"/>
    </location>
</feature>
<dbReference type="Pfam" id="PF00967">
    <property type="entry name" value="Barwin"/>
    <property type="match status" value="1"/>
</dbReference>
<reference evidence="4 5" key="1">
    <citation type="journal article" date="2024" name="Nat. Commun.">
        <title>Phylogenomics reveals the evolutionary origins of lichenization in chlorophyte algae.</title>
        <authorList>
            <person name="Puginier C."/>
            <person name="Libourel C."/>
            <person name="Otte J."/>
            <person name="Skaloud P."/>
            <person name="Haon M."/>
            <person name="Grisel S."/>
            <person name="Petersen M."/>
            <person name="Berrin J.G."/>
            <person name="Delaux P.M."/>
            <person name="Dal Grande F."/>
            <person name="Keller J."/>
        </authorList>
    </citation>
    <scope>NUCLEOTIDE SEQUENCE [LARGE SCALE GENOMIC DNA]</scope>
    <source>
        <strain evidence="4 5">SAG 2145</strain>
    </source>
</reference>
<dbReference type="InterPro" id="IPR001153">
    <property type="entry name" value="Barwin_dom"/>
</dbReference>
<feature type="compositionally biased region" description="Pro residues" evidence="1">
    <location>
        <begin position="166"/>
        <end position="175"/>
    </location>
</feature>
<feature type="signal peptide" evidence="2">
    <location>
        <begin position="1"/>
        <end position="23"/>
    </location>
</feature>
<dbReference type="GO" id="GO:0005576">
    <property type="term" value="C:extracellular region"/>
    <property type="evidence" value="ECO:0007669"/>
    <property type="project" value="InterPro"/>
</dbReference>
<sequence>MALTSSARVLAIVLGQFVADTSSACKNYWQCTGAGQGNYQSCGSGTAFDSSCSCCNFPTAFTCASPTSTTASPPPPSPPSQTPPPTPQAAGSPAGVASCTTASQFVPDTSVGCSKFWQCTGPQQAVYQSCNTGLIFDTSCNCCNFPSSTNCKSSSGPAGPTTANSPSPPPPPSTPTSPASTNPGNNGLSGSGICSEYGTYTTDIMRSVACQNELGKSSDANTMVTAANFANTPGYNAQCGQCLRVTNLEGAGQLYVTIIDYKGAPGLDLNHGPATQMAGLYEKGHVQCKWETVDPSLCSFH</sequence>
<dbReference type="SUPFAM" id="SSF57625">
    <property type="entry name" value="Invertebrate chitin-binding proteins"/>
    <property type="match status" value="2"/>
</dbReference>
<dbReference type="InterPro" id="IPR002557">
    <property type="entry name" value="Chitin-bd_dom"/>
</dbReference>
<accession>A0AAW1QY47</accession>
<dbReference type="AlphaFoldDB" id="A0AAW1QY47"/>
<feature type="domain" description="Chitin-binding type-2" evidence="3">
    <location>
        <begin position="96"/>
        <end position="153"/>
    </location>
</feature>
<evidence type="ECO:0000256" key="1">
    <source>
        <dbReference type="SAM" id="MobiDB-lite"/>
    </source>
</evidence>
<dbReference type="EMBL" id="JALJOS010000021">
    <property type="protein sequence ID" value="KAK9826243.1"/>
    <property type="molecule type" value="Genomic_DNA"/>
</dbReference>
<feature type="chain" id="PRO_5043833677" description="Chitin-binding type-2 domain-containing protein" evidence="2">
    <location>
        <begin position="24"/>
        <end position="301"/>
    </location>
</feature>
<dbReference type="InterPro" id="IPR036508">
    <property type="entry name" value="Chitin-bd_dom_sf"/>
</dbReference>
<dbReference type="GO" id="GO:0050832">
    <property type="term" value="P:defense response to fungus"/>
    <property type="evidence" value="ECO:0007669"/>
    <property type="project" value="InterPro"/>
</dbReference>
<keyword evidence="5" id="KW-1185">Reference proteome</keyword>
<protein>
    <recommendedName>
        <fullName evidence="3">Chitin-binding type-2 domain-containing protein</fullName>
    </recommendedName>
</protein>
<gene>
    <name evidence="4" type="ORF">WJX74_002109</name>
</gene>
<feature type="compositionally biased region" description="Pro residues" evidence="1">
    <location>
        <begin position="72"/>
        <end position="87"/>
    </location>
</feature>
<dbReference type="Gene3D" id="2.40.40.10">
    <property type="entry name" value="RlpA-like domain"/>
    <property type="match status" value="1"/>
</dbReference>
<proteinExistence type="predicted"/>
<keyword evidence="2" id="KW-0732">Signal</keyword>
<evidence type="ECO:0000313" key="5">
    <source>
        <dbReference type="Proteomes" id="UP001438707"/>
    </source>
</evidence>
<dbReference type="PROSITE" id="PS50940">
    <property type="entry name" value="CHIT_BIND_II"/>
    <property type="match status" value="2"/>
</dbReference>
<evidence type="ECO:0000256" key="2">
    <source>
        <dbReference type="SAM" id="SignalP"/>
    </source>
</evidence>
<evidence type="ECO:0000313" key="4">
    <source>
        <dbReference type="EMBL" id="KAK9826243.1"/>
    </source>
</evidence>
<feature type="region of interest" description="Disordered" evidence="1">
    <location>
        <begin position="68"/>
        <end position="95"/>
    </location>
</feature>
<dbReference type="SMART" id="SM00494">
    <property type="entry name" value="ChtBD2"/>
    <property type="match status" value="2"/>
</dbReference>
<comment type="caution">
    <text evidence="4">The sequence shown here is derived from an EMBL/GenBank/DDBJ whole genome shotgun (WGS) entry which is preliminary data.</text>
</comment>
<dbReference type="SUPFAM" id="SSF50685">
    <property type="entry name" value="Barwin-like endoglucanases"/>
    <property type="match status" value="1"/>
</dbReference>